<organism evidence="6 7">
    <name type="scientific">Paraburkholderia silviterrae</name>
    <dbReference type="NCBI Taxonomy" id="2528715"/>
    <lineage>
        <taxon>Bacteria</taxon>
        <taxon>Pseudomonadati</taxon>
        <taxon>Pseudomonadota</taxon>
        <taxon>Betaproteobacteria</taxon>
        <taxon>Burkholderiales</taxon>
        <taxon>Burkholderiaceae</taxon>
        <taxon>Paraburkholderia</taxon>
    </lineage>
</organism>
<dbReference type="EMBL" id="SMRP01000010">
    <property type="protein sequence ID" value="TDG21741.1"/>
    <property type="molecule type" value="Genomic_DNA"/>
</dbReference>
<keyword evidence="2" id="KW-0805">Transcription regulation</keyword>
<dbReference type="InterPro" id="IPR005119">
    <property type="entry name" value="LysR_subst-bd"/>
</dbReference>
<dbReference type="InterPro" id="IPR036388">
    <property type="entry name" value="WH-like_DNA-bd_sf"/>
</dbReference>
<feature type="domain" description="HTH lysR-type" evidence="5">
    <location>
        <begin position="15"/>
        <end position="72"/>
    </location>
</feature>
<dbReference type="InterPro" id="IPR050950">
    <property type="entry name" value="HTH-type_LysR_regulators"/>
</dbReference>
<protein>
    <submittedName>
        <fullName evidence="6">LysR family transcriptional regulator</fullName>
    </submittedName>
</protein>
<dbReference type="Pfam" id="PF03466">
    <property type="entry name" value="LysR_substrate"/>
    <property type="match status" value="1"/>
</dbReference>
<dbReference type="OrthoDB" id="9785974at2"/>
<dbReference type="InterPro" id="IPR000847">
    <property type="entry name" value="LysR_HTH_N"/>
</dbReference>
<dbReference type="Gene3D" id="3.40.190.290">
    <property type="match status" value="1"/>
</dbReference>
<dbReference type="SUPFAM" id="SSF53850">
    <property type="entry name" value="Periplasmic binding protein-like II"/>
    <property type="match status" value="1"/>
</dbReference>
<reference evidence="6 7" key="1">
    <citation type="submission" date="2019-03" db="EMBL/GenBank/DDBJ databases">
        <title>Paraburkholderia sp. 4M-K11, isolated from subtropical forest soil.</title>
        <authorList>
            <person name="Gao Z.-H."/>
            <person name="Qiu L.-H."/>
        </authorList>
    </citation>
    <scope>NUCLEOTIDE SEQUENCE [LARGE SCALE GENOMIC DNA]</scope>
    <source>
        <strain evidence="6 7">4M-K11</strain>
    </source>
</reference>
<dbReference type="GO" id="GO:0005829">
    <property type="term" value="C:cytosol"/>
    <property type="evidence" value="ECO:0007669"/>
    <property type="project" value="TreeGrafter"/>
</dbReference>
<dbReference type="RefSeq" id="WP_133196658.1">
    <property type="nucleotide sequence ID" value="NZ_JBHUCW010000038.1"/>
</dbReference>
<gene>
    <name evidence="6" type="ORF">EYW47_20465</name>
</gene>
<dbReference type="PANTHER" id="PTHR30419">
    <property type="entry name" value="HTH-TYPE TRANSCRIPTIONAL REGULATOR YBHD"/>
    <property type="match status" value="1"/>
</dbReference>
<dbReference type="GO" id="GO:0003677">
    <property type="term" value="F:DNA binding"/>
    <property type="evidence" value="ECO:0007669"/>
    <property type="project" value="UniProtKB-KW"/>
</dbReference>
<dbReference type="GO" id="GO:0003700">
    <property type="term" value="F:DNA-binding transcription factor activity"/>
    <property type="evidence" value="ECO:0007669"/>
    <property type="project" value="InterPro"/>
</dbReference>
<name>A0A4R5M6J4_9BURK</name>
<dbReference type="PANTHER" id="PTHR30419:SF2">
    <property type="entry name" value="LYSR FAMILY TRANSCRIPTIONAL REGULATOR"/>
    <property type="match status" value="1"/>
</dbReference>
<comment type="similarity">
    <text evidence="1">Belongs to the LysR transcriptional regulatory family.</text>
</comment>
<dbReference type="InterPro" id="IPR036390">
    <property type="entry name" value="WH_DNA-bd_sf"/>
</dbReference>
<evidence type="ECO:0000313" key="7">
    <source>
        <dbReference type="Proteomes" id="UP000295722"/>
    </source>
</evidence>
<evidence type="ECO:0000259" key="5">
    <source>
        <dbReference type="PROSITE" id="PS50931"/>
    </source>
</evidence>
<comment type="caution">
    <text evidence="6">The sequence shown here is derived from an EMBL/GenBank/DDBJ whole genome shotgun (WGS) entry which is preliminary data.</text>
</comment>
<dbReference type="Pfam" id="PF00126">
    <property type="entry name" value="HTH_1"/>
    <property type="match status" value="1"/>
</dbReference>
<keyword evidence="4" id="KW-0804">Transcription</keyword>
<dbReference type="AlphaFoldDB" id="A0A4R5M6J4"/>
<evidence type="ECO:0000256" key="1">
    <source>
        <dbReference type="ARBA" id="ARBA00009437"/>
    </source>
</evidence>
<evidence type="ECO:0000256" key="3">
    <source>
        <dbReference type="ARBA" id="ARBA00023125"/>
    </source>
</evidence>
<proteinExistence type="inferred from homology"/>
<keyword evidence="7" id="KW-1185">Reference proteome</keyword>
<keyword evidence="3" id="KW-0238">DNA-binding</keyword>
<dbReference type="PROSITE" id="PS50931">
    <property type="entry name" value="HTH_LYSR"/>
    <property type="match status" value="1"/>
</dbReference>
<evidence type="ECO:0000256" key="2">
    <source>
        <dbReference type="ARBA" id="ARBA00023015"/>
    </source>
</evidence>
<dbReference type="SUPFAM" id="SSF46785">
    <property type="entry name" value="Winged helix' DNA-binding domain"/>
    <property type="match status" value="1"/>
</dbReference>
<evidence type="ECO:0000256" key="4">
    <source>
        <dbReference type="ARBA" id="ARBA00023163"/>
    </source>
</evidence>
<evidence type="ECO:0000313" key="6">
    <source>
        <dbReference type="EMBL" id="TDG21741.1"/>
    </source>
</evidence>
<sequence length="309" mass="33625">MLIKASKMHSIRERTDLYSLRLFLAVVDLGSIAEAGRRNFIAPTAVTKRVQELEEAFGVQLLVRGSKGVSATAAGQALARHVRAMSNLDERMRSELNDYAAGVRGHVKLFANPSALVQHLADEIQHFIHTYPDIRVDLVEALSEQVVHAVRDGNADLGVFAAPVPLPAEIEVYPYRQDHLVAVVPQTHELASRHQVEFVELLQYPMIAVHGASSLAALLASASVSEIKPTFRVATNEVARWLVSKGLGITVLPEGLVAPYKNCLNVVGVPIKDAFATRHIMLCVRSVESLSASARTMFDALKQAGELTG</sequence>
<dbReference type="Proteomes" id="UP000295722">
    <property type="component" value="Unassembled WGS sequence"/>
</dbReference>
<accession>A0A4R5M6J4</accession>
<dbReference type="Gene3D" id="1.10.10.10">
    <property type="entry name" value="Winged helix-like DNA-binding domain superfamily/Winged helix DNA-binding domain"/>
    <property type="match status" value="1"/>
</dbReference>